<dbReference type="EMBL" id="CP118101">
    <property type="protein sequence ID" value="WDH84272.1"/>
    <property type="molecule type" value="Genomic_DNA"/>
</dbReference>
<feature type="domain" description="Methyl-accepting transducer" evidence="5">
    <location>
        <begin position="142"/>
        <end position="354"/>
    </location>
</feature>
<dbReference type="PANTHER" id="PTHR32089:SF114">
    <property type="entry name" value="METHYL-ACCEPTING CHEMOTAXIS PROTEIN MCPB"/>
    <property type="match status" value="1"/>
</dbReference>
<dbReference type="Gene3D" id="3.10.580.10">
    <property type="entry name" value="CBS-domain"/>
    <property type="match status" value="1"/>
</dbReference>
<evidence type="ECO:0000256" key="2">
    <source>
        <dbReference type="PROSITE-ProRule" id="PRU00284"/>
    </source>
</evidence>
<dbReference type="SUPFAM" id="SSF58104">
    <property type="entry name" value="Methyl-accepting chemotaxis protein (MCP) signaling domain"/>
    <property type="match status" value="1"/>
</dbReference>
<feature type="coiled-coil region" evidence="4">
    <location>
        <begin position="193"/>
        <end position="220"/>
    </location>
</feature>
<evidence type="ECO:0000256" key="3">
    <source>
        <dbReference type="PROSITE-ProRule" id="PRU00703"/>
    </source>
</evidence>
<gene>
    <name evidence="7" type="ORF">PUW23_08685</name>
</gene>
<keyword evidence="3" id="KW-0129">CBS domain</keyword>
<evidence type="ECO:0000259" key="5">
    <source>
        <dbReference type="PROSITE" id="PS50111"/>
    </source>
</evidence>
<dbReference type="RefSeq" id="WP_047909915.1">
    <property type="nucleotide sequence ID" value="NZ_CP118101.1"/>
</dbReference>
<dbReference type="Proteomes" id="UP001220962">
    <property type="component" value="Chromosome"/>
</dbReference>
<keyword evidence="4" id="KW-0175">Coiled coil</keyword>
<dbReference type="PROSITE" id="PS50111">
    <property type="entry name" value="CHEMOTAXIS_TRANSDUC_2"/>
    <property type="match status" value="1"/>
</dbReference>
<dbReference type="PROSITE" id="PS51371">
    <property type="entry name" value="CBS"/>
    <property type="match status" value="1"/>
</dbReference>
<evidence type="ECO:0000313" key="7">
    <source>
        <dbReference type="EMBL" id="WDH84272.1"/>
    </source>
</evidence>
<sequence length="356" mass="39793">MKKDLEAVAYCRQMPMVPQDMTGKSLFAMMKQDETLSCVVIGDQNDSIVGLIMRDTVFQKYANRFAAELYDHRSVVSFMTEHPLILSIQLSAEEIVDQAVDREDESFYHCVIMHEEGRYVGVLTVRDLMNMSRDIQKIARRSRTEVIEHSQSKLQEVDTAVQKVRQAVLKNTEGIAQLNQLTEKGSVSLRHIQESYRSVLDQTKAQRSQAEEQMVKVSDISNLTSSIRELAESSHLLAINASIEAAHAKEYGRSFRVIADEVRKLSGQTGTLADQITELLNLIRDKIHLTALIAKESAAEIASSSEDIALGNEAYDSVQSTTREMSRTSEEILASISDAAHVTEMVHKTLTSLAAE</sequence>
<keyword evidence="1 2" id="KW-0807">Transducer</keyword>
<dbReference type="SUPFAM" id="SSF54631">
    <property type="entry name" value="CBS-domain pair"/>
    <property type="match status" value="1"/>
</dbReference>
<protein>
    <submittedName>
        <fullName evidence="7">Methyl-accepting chemotaxis protein</fullName>
    </submittedName>
</protein>
<dbReference type="Pfam" id="PF00015">
    <property type="entry name" value="MCPsignal"/>
    <property type="match status" value="1"/>
</dbReference>
<feature type="domain" description="CBS" evidence="6">
    <location>
        <begin position="79"/>
        <end position="138"/>
    </location>
</feature>
<dbReference type="InterPro" id="IPR004089">
    <property type="entry name" value="MCPsignal_dom"/>
</dbReference>
<dbReference type="InterPro" id="IPR046342">
    <property type="entry name" value="CBS_dom_sf"/>
</dbReference>
<evidence type="ECO:0000313" key="8">
    <source>
        <dbReference type="Proteomes" id="UP001220962"/>
    </source>
</evidence>
<dbReference type="GO" id="GO:0007165">
    <property type="term" value="P:signal transduction"/>
    <property type="evidence" value="ECO:0007669"/>
    <property type="project" value="UniProtKB-KW"/>
</dbReference>
<reference evidence="7" key="1">
    <citation type="submission" date="2023-02" db="EMBL/GenBank/DDBJ databases">
        <title>Pathogen: clinical or host-associated sample.</title>
        <authorList>
            <person name="Hergert J."/>
            <person name="Casey R."/>
            <person name="Wagner J."/>
            <person name="Young E.L."/>
            <person name="Oakeson K.F."/>
        </authorList>
    </citation>
    <scope>NUCLEOTIDE SEQUENCE</scope>
    <source>
        <strain evidence="7">2022CK-00830</strain>
    </source>
</reference>
<dbReference type="InterPro" id="IPR000644">
    <property type="entry name" value="CBS_dom"/>
</dbReference>
<dbReference type="SMART" id="SM00283">
    <property type="entry name" value="MA"/>
    <property type="match status" value="1"/>
</dbReference>
<evidence type="ECO:0000256" key="1">
    <source>
        <dbReference type="ARBA" id="ARBA00023224"/>
    </source>
</evidence>
<name>A0AAX3N3X9_9BACL</name>
<accession>A0AAX3N3X9</accession>
<evidence type="ECO:0000256" key="4">
    <source>
        <dbReference type="SAM" id="Coils"/>
    </source>
</evidence>
<dbReference type="Gene3D" id="1.10.287.950">
    <property type="entry name" value="Methyl-accepting chemotaxis protein"/>
    <property type="match status" value="1"/>
</dbReference>
<dbReference type="Pfam" id="PF00571">
    <property type="entry name" value="CBS"/>
    <property type="match status" value="1"/>
</dbReference>
<organism evidence="7 8">
    <name type="scientific">Paenibacillus urinalis</name>
    <dbReference type="NCBI Taxonomy" id="521520"/>
    <lineage>
        <taxon>Bacteria</taxon>
        <taxon>Bacillati</taxon>
        <taxon>Bacillota</taxon>
        <taxon>Bacilli</taxon>
        <taxon>Bacillales</taxon>
        <taxon>Paenibacillaceae</taxon>
        <taxon>Paenibacillus</taxon>
    </lineage>
</organism>
<dbReference type="GO" id="GO:0016020">
    <property type="term" value="C:membrane"/>
    <property type="evidence" value="ECO:0007669"/>
    <property type="project" value="InterPro"/>
</dbReference>
<proteinExistence type="predicted"/>
<evidence type="ECO:0000259" key="6">
    <source>
        <dbReference type="PROSITE" id="PS51371"/>
    </source>
</evidence>
<dbReference type="AlphaFoldDB" id="A0AAX3N3X9"/>
<dbReference type="PANTHER" id="PTHR32089">
    <property type="entry name" value="METHYL-ACCEPTING CHEMOTAXIS PROTEIN MCPB"/>
    <property type="match status" value="1"/>
</dbReference>